<evidence type="ECO:0000313" key="5">
    <source>
        <dbReference type="Proteomes" id="UP000696931"/>
    </source>
</evidence>
<gene>
    <name evidence="4" type="ORF">HZA61_10700</name>
</gene>
<feature type="domain" description="CBM-cenC" evidence="3">
    <location>
        <begin position="383"/>
        <end position="513"/>
    </location>
</feature>
<dbReference type="GO" id="GO:0016798">
    <property type="term" value="F:hydrolase activity, acting on glycosyl bonds"/>
    <property type="evidence" value="ECO:0007669"/>
    <property type="project" value="InterPro"/>
</dbReference>
<reference evidence="4" key="1">
    <citation type="submission" date="2020-07" db="EMBL/GenBank/DDBJ databases">
        <title>Huge and variable diversity of episymbiotic CPR bacteria and DPANN archaea in groundwater ecosystems.</title>
        <authorList>
            <person name="He C.Y."/>
            <person name="Keren R."/>
            <person name="Whittaker M."/>
            <person name="Farag I.F."/>
            <person name="Doudna J."/>
            <person name="Cate J.H.D."/>
            <person name="Banfield J.F."/>
        </authorList>
    </citation>
    <scope>NUCLEOTIDE SEQUENCE</scope>
    <source>
        <strain evidence="4">NC_groundwater_1813_Pr3_B-0.1um_71_17</strain>
    </source>
</reference>
<keyword evidence="1" id="KW-0378">Hydrolase</keyword>
<dbReference type="Proteomes" id="UP000696931">
    <property type="component" value="Unassembled WGS sequence"/>
</dbReference>
<dbReference type="SUPFAM" id="SSF49785">
    <property type="entry name" value="Galactose-binding domain-like"/>
    <property type="match status" value="1"/>
</dbReference>
<comment type="caution">
    <text evidence="4">The sequence shown here is derived from an EMBL/GenBank/DDBJ whole genome shotgun (WGS) entry which is preliminary data.</text>
</comment>
<evidence type="ECO:0000259" key="3">
    <source>
        <dbReference type="Pfam" id="PF02018"/>
    </source>
</evidence>
<protein>
    <submittedName>
        <fullName evidence="4">Carbohydrate binding domain-containing protein</fullName>
    </submittedName>
</protein>
<feature type="signal peptide" evidence="2">
    <location>
        <begin position="1"/>
        <end position="24"/>
    </location>
</feature>
<organism evidence="4 5">
    <name type="scientific">Eiseniibacteriota bacterium</name>
    <dbReference type="NCBI Taxonomy" id="2212470"/>
    <lineage>
        <taxon>Bacteria</taxon>
        <taxon>Candidatus Eiseniibacteriota</taxon>
    </lineage>
</organism>
<evidence type="ECO:0000256" key="1">
    <source>
        <dbReference type="ARBA" id="ARBA00022801"/>
    </source>
</evidence>
<dbReference type="InterPro" id="IPR008979">
    <property type="entry name" value="Galactose-bd-like_sf"/>
</dbReference>
<feature type="chain" id="PRO_5037773431" evidence="2">
    <location>
        <begin position="25"/>
        <end position="610"/>
    </location>
</feature>
<dbReference type="AlphaFoldDB" id="A0A933W3H8"/>
<proteinExistence type="predicted"/>
<dbReference type="InterPro" id="IPR029455">
    <property type="entry name" value="GHL15"/>
</dbReference>
<accession>A0A933W3H8</accession>
<keyword evidence="2" id="KW-0732">Signal</keyword>
<evidence type="ECO:0000256" key="2">
    <source>
        <dbReference type="SAM" id="SignalP"/>
    </source>
</evidence>
<name>A0A933W3H8_UNCEI</name>
<evidence type="ECO:0000313" key="4">
    <source>
        <dbReference type="EMBL" id="MBI5169948.1"/>
    </source>
</evidence>
<dbReference type="EMBL" id="JACRIW010000075">
    <property type="protein sequence ID" value="MBI5169948.1"/>
    <property type="molecule type" value="Genomic_DNA"/>
</dbReference>
<dbReference type="Gene3D" id="2.60.120.260">
    <property type="entry name" value="Galactose-binding domain-like"/>
    <property type="match status" value="1"/>
</dbReference>
<dbReference type="InterPro" id="IPR003305">
    <property type="entry name" value="CenC_carb-bd"/>
</dbReference>
<dbReference type="Pfam" id="PF14885">
    <property type="entry name" value="GHL15"/>
    <property type="match status" value="1"/>
</dbReference>
<dbReference type="Pfam" id="PF02018">
    <property type="entry name" value="CBM_4_9"/>
    <property type="match status" value="1"/>
</dbReference>
<sequence length="610" mass="65803">MSRRILPILTAVLSIALCGPLVSAARAQDYPRLGLYGSVTGDGTPFVKGDGSLDTTAIAQVARYDEVILDVNPLTPYRPDIAAALRARNPDIRILAYVLGHDIWPAADADSLRHYPTRYRRLVRDLGGFLYNRLDGQEYPGANVNLARRDANGRFVVAEGLADLMYDAIVSTGEWDGVFFDVYCYTISWSQDGTRQIDYARAGYPSLAAFESAWQAGSDTLANRLRRLTGPNVILAGNCAGSAHQGVFNGWMRENFPFQNGGTWYDNVLSQPHGYFADEANFVQPAHNWIFSAVQGADGAQYTAENARRVRFGLATAALGGGFGVFGPSDRSIRTANYHAWWYDEYAVDRATGRASTSLQHTGWLGQPLGAPYQMIWAGTNADAVSNPDFEANVSSGWSFGRFAPAVATFTRDTTTAVVGRASARISITTASTVDWHVNLTSVGSIPVSPGVSYSVTFWARASSPRVMPITATRPGGGAVATRNVTIGTEWTHFQVILQPSEAANSSLEFFLGTQAGDVWFDDVHFQQGATNLWRRDFQHGTVLVNPSDAALQVPMGSAWRRILGTVAPSVNDGVVAGTVSVGPSDAIFLLSTGTDVIPPAAITDVRVVP</sequence>